<name>A0A8J2KAX7_9HEXA</name>
<sequence length="18" mass="2109">KEHLRFNQSESTLKHIAA</sequence>
<evidence type="ECO:0000313" key="1">
    <source>
        <dbReference type="EMBL" id="CAG7786421.1"/>
    </source>
</evidence>
<comment type="caution">
    <text evidence="1">The sequence shown here is derived from an EMBL/GenBank/DDBJ whole genome shotgun (WGS) entry which is preliminary data.</text>
</comment>
<proteinExistence type="predicted"/>
<evidence type="ECO:0000313" key="2">
    <source>
        <dbReference type="Proteomes" id="UP000708208"/>
    </source>
</evidence>
<dbReference type="AlphaFoldDB" id="A0A8J2KAX7"/>
<feature type="non-terminal residue" evidence="1">
    <location>
        <position position="1"/>
    </location>
</feature>
<protein>
    <submittedName>
        <fullName evidence="1">Uncharacterized protein</fullName>
    </submittedName>
</protein>
<dbReference type="EMBL" id="CAJVCH010317686">
    <property type="protein sequence ID" value="CAG7786421.1"/>
    <property type="molecule type" value="Genomic_DNA"/>
</dbReference>
<accession>A0A8J2KAX7</accession>
<gene>
    <name evidence="1" type="ORF">AFUS01_LOCUS24990</name>
</gene>
<reference evidence="1" key="1">
    <citation type="submission" date="2021-06" db="EMBL/GenBank/DDBJ databases">
        <authorList>
            <person name="Hodson N. C."/>
            <person name="Mongue J. A."/>
            <person name="Jaron S. K."/>
        </authorList>
    </citation>
    <scope>NUCLEOTIDE SEQUENCE</scope>
</reference>
<organism evidence="1 2">
    <name type="scientific">Allacma fusca</name>
    <dbReference type="NCBI Taxonomy" id="39272"/>
    <lineage>
        <taxon>Eukaryota</taxon>
        <taxon>Metazoa</taxon>
        <taxon>Ecdysozoa</taxon>
        <taxon>Arthropoda</taxon>
        <taxon>Hexapoda</taxon>
        <taxon>Collembola</taxon>
        <taxon>Symphypleona</taxon>
        <taxon>Sminthuridae</taxon>
        <taxon>Allacma</taxon>
    </lineage>
</organism>
<dbReference type="Proteomes" id="UP000708208">
    <property type="component" value="Unassembled WGS sequence"/>
</dbReference>
<keyword evidence="2" id="KW-1185">Reference proteome</keyword>